<evidence type="ECO:0000313" key="2">
    <source>
        <dbReference type="EMBL" id="CAL1407352.1"/>
    </source>
</evidence>
<feature type="transmembrane region" description="Helical" evidence="1">
    <location>
        <begin position="60"/>
        <end position="80"/>
    </location>
</feature>
<evidence type="ECO:0000256" key="1">
    <source>
        <dbReference type="SAM" id="Phobius"/>
    </source>
</evidence>
<protein>
    <recommendedName>
        <fullName evidence="4">Transmembrane protein</fullName>
    </recommendedName>
</protein>
<evidence type="ECO:0008006" key="4">
    <source>
        <dbReference type="Google" id="ProtNLM"/>
    </source>
</evidence>
<name>A0AAV2GB00_9ROSI</name>
<sequence>MLTVDLSPLQQPLSVQNLASPRLAEPIGIHVACGLSMIVVVVMARVTVAVAVAVVMMMRILFCLIQLLLDVVWYGLLFSLSK</sequence>
<keyword evidence="1" id="KW-1133">Transmembrane helix</keyword>
<organism evidence="2 3">
    <name type="scientific">Linum trigynum</name>
    <dbReference type="NCBI Taxonomy" id="586398"/>
    <lineage>
        <taxon>Eukaryota</taxon>
        <taxon>Viridiplantae</taxon>
        <taxon>Streptophyta</taxon>
        <taxon>Embryophyta</taxon>
        <taxon>Tracheophyta</taxon>
        <taxon>Spermatophyta</taxon>
        <taxon>Magnoliopsida</taxon>
        <taxon>eudicotyledons</taxon>
        <taxon>Gunneridae</taxon>
        <taxon>Pentapetalae</taxon>
        <taxon>rosids</taxon>
        <taxon>fabids</taxon>
        <taxon>Malpighiales</taxon>
        <taxon>Linaceae</taxon>
        <taxon>Linum</taxon>
    </lineage>
</organism>
<proteinExistence type="predicted"/>
<dbReference type="AlphaFoldDB" id="A0AAV2GB00"/>
<accession>A0AAV2GB00</accession>
<dbReference type="EMBL" id="OZ034821">
    <property type="protein sequence ID" value="CAL1407352.1"/>
    <property type="molecule type" value="Genomic_DNA"/>
</dbReference>
<evidence type="ECO:0000313" key="3">
    <source>
        <dbReference type="Proteomes" id="UP001497516"/>
    </source>
</evidence>
<keyword evidence="3" id="KW-1185">Reference proteome</keyword>
<keyword evidence="1" id="KW-0472">Membrane</keyword>
<gene>
    <name evidence="2" type="ORF">LTRI10_LOCUS47025</name>
</gene>
<keyword evidence="1" id="KW-0812">Transmembrane</keyword>
<feature type="transmembrane region" description="Helical" evidence="1">
    <location>
        <begin position="27"/>
        <end position="53"/>
    </location>
</feature>
<dbReference type="Proteomes" id="UP001497516">
    <property type="component" value="Chromosome 8"/>
</dbReference>
<reference evidence="2 3" key="1">
    <citation type="submission" date="2024-04" db="EMBL/GenBank/DDBJ databases">
        <authorList>
            <person name="Fracassetti M."/>
        </authorList>
    </citation>
    <scope>NUCLEOTIDE SEQUENCE [LARGE SCALE GENOMIC DNA]</scope>
</reference>